<evidence type="ECO:0000313" key="9">
    <source>
        <dbReference type="Proteomes" id="UP001597417"/>
    </source>
</evidence>
<keyword evidence="6" id="KW-0472">Membrane</keyword>
<dbReference type="EMBL" id="JBHUKR010000007">
    <property type="protein sequence ID" value="MFD2418171.1"/>
    <property type="molecule type" value="Genomic_DNA"/>
</dbReference>
<name>A0ABW5FTJ7_9PSEU</name>
<comment type="caution">
    <text evidence="8">The sequence shown here is derived from an EMBL/GenBank/DDBJ whole genome shotgun (WGS) entry which is preliminary data.</text>
</comment>
<organism evidence="8 9">
    <name type="scientific">Amycolatopsis pigmentata</name>
    <dbReference type="NCBI Taxonomy" id="450801"/>
    <lineage>
        <taxon>Bacteria</taxon>
        <taxon>Bacillati</taxon>
        <taxon>Actinomycetota</taxon>
        <taxon>Actinomycetes</taxon>
        <taxon>Pseudonocardiales</taxon>
        <taxon>Pseudonocardiaceae</taxon>
        <taxon>Amycolatopsis</taxon>
    </lineage>
</organism>
<sequence length="184" mass="19299">MKDTKTPATPSPEPRSPETPATPSPEPRSPKNLVGPPASAAYRFVRRTWWMPWLIGAAVVTVGTLTAVEVFAGGDGQAGWNDVHLPHSTHHVVYEITGTGKSPEIRYVVDGVNGSETVNNADLPWHRELTITVGPGLGVVQVAAENNELAGPLSCSVRVDGNIVHQATAPAGGASISCSSVLRP</sequence>
<evidence type="ECO:0000256" key="6">
    <source>
        <dbReference type="ARBA" id="ARBA00023136"/>
    </source>
</evidence>
<feature type="region of interest" description="Disordered" evidence="7">
    <location>
        <begin position="1"/>
        <end position="36"/>
    </location>
</feature>
<protein>
    <submittedName>
        <fullName evidence="8">MmpS family transport accessory protein</fullName>
    </submittedName>
</protein>
<evidence type="ECO:0000256" key="7">
    <source>
        <dbReference type="SAM" id="MobiDB-lite"/>
    </source>
</evidence>
<dbReference type="RefSeq" id="WP_378266125.1">
    <property type="nucleotide sequence ID" value="NZ_JBHUKR010000007.1"/>
</dbReference>
<evidence type="ECO:0000256" key="4">
    <source>
        <dbReference type="ARBA" id="ARBA00022692"/>
    </source>
</evidence>
<dbReference type="Proteomes" id="UP001597417">
    <property type="component" value="Unassembled WGS sequence"/>
</dbReference>
<evidence type="ECO:0000256" key="3">
    <source>
        <dbReference type="ARBA" id="ARBA00022475"/>
    </source>
</evidence>
<dbReference type="InterPro" id="IPR038468">
    <property type="entry name" value="MmpS_C"/>
</dbReference>
<gene>
    <name evidence="8" type="ORF">ACFSXZ_17750</name>
</gene>
<reference evidence="9" key="1">
    <citation type="journal article" date="2019" name="Int. J. Syst. Evol. Microbiol.">
        <title>The Global Catalogue of Microorganisms (GCM) 10K type strain sequencing project: providing services to taxonomists for standard genome sequencing and annotation.</title>
        <authorList>
            <consortium name="The Broad Institute Genomics Platform"/>
            <consortium name="The Broad Institute Genome Sequencing Center for Infectious Disease"/>
            <person name="Wu L."/>
            <person name="Ma J."/>
        </authorList>
    </citation>
    <scope>NUCLEOTIDE SEQUENCE [LARGE SCALE GENOMIC DNA]</scope>
    <source>
        <strain evidence="9">CGMCC 4.7645</strain>
    </source>
</reference>
<keyword evidence="4" id="KW-0812">Transmembrane</keyword>
<comment type="similarity">
    <text evidence="2">Belongs to the MmpS family.</text>
</comment>
<evidence type="ECO:0000256" key="5">
    <source>
        <dbReference type="ARBA" id="ARBA00022989"/>
    </source>
</evidence>
<keyword evidence="3" id="KW-1003">Cell membrane</keyword>
<dbReference type="InterPro" id="IPR008693">
    <property type="entry name" value="MmpS"/>
</dbReference>
<accession>A0ABW5FTJ7</accession>
<keyword evidence="9" id="KW-1185">Reference proteome</keyword>
<dbReference type="Gene3D" id="2.60.40.2880">
    <property type="entry name" value="MmpS1-5, C-terminal soluble domain"/>
    <property type="match status" value="1"/>
</dbReference>
<dbReference type="Pfam" id="PF05423">
    <property type="entry name" value="Mycobact_memb"/>
    <property type="match status" value="1"/>
</dbReference>
<keyword evidence="5" id="KW-1133">Transmembrane helix</keyword>
<comment type="subcellular location">
    <subcellularLocation>
        <location evidence="1">Cell membrane</location>
    </subcellularLocation>
</comment>
<proteinExistence type="inferred from homology"/>
<evidence type="ECO:0000313" key="8">
    <source>
        <dbReference type="EMBL" id="MFD2418171.1"/>
    </source>
</evidence>
<evidence type="ECO:0000256" key="1">
    <source>
        <dbReference type="ARBA" id="ARBA00004236"/>
    </source>
</evidence>
<evidence type="ECO:0000256" key="2">
    <source>
        <dbReference type="ARBA" id="ARBA00007531"/>
    </source>
</evidence>